<dbReference type="Proteomes" id="UP001066276">
    <property type="component" value="Chromosome 12"/>
</dbReference>
<gene>
    <name evidence="2" type="ORF">NDU88_003921</name>
</gene>
<sequence length="69" mass="7797">MRHRISDQRSGKPAYCAHASSATATRTLEKHAVETSGAKERPPEEPMRHRISNQRSGKPAYCAHSERPW</sequence>
<dbReference type="AlphaFoldDB" id="A0AAV7KWA7"/>
<evidence type="ECO:0000313" key="3">
    <source>
        <dbReference type="Proteomes" id="UP001066276"/>
    </source>
</evidence>
<evidence type="ECO:0000256" key="1">
    <source>
        <dbReference type="SAM" id="MobiDB-lite"/>
    </source>
</evidence>
<proteinExistence type="predicted"/>
<keyword evidence="3" id="KW-1185">Reference proteome</keyword>
<dbReference type="EMBL" id="JANPWB010000016">
    <property type="protein sequence ID" value="KAJ1083766.1"/>
    <property type="molecule type" value="Genomic_DNA"/>
</dbReference>
<reference evidence="2" key="1">
    <citation type="journal article" date="2022" name="bioRxiv">
        <title>Sequencing and chromosome-scale assembly of the giantPleurodeles waltlgenome.</title>
        <authorList>
            <person name="Brown T."/>
            <person name="Elewa A."/>
            <person name="Iarovenko S."/>
            <person name="Subramanian E."/>
            <person name="Araus A.J."/>
            <person name="Petzold A."/>
            <person name="Susuki M."/>
            <person name="Suzuki K.-i.T."/>
            <person name="Hayashi T."/>
            <person name="Toyoda A."/>
            <person name="Oliveira C."/>
            <person name="Osipova E."/>
            <person name="Leigh N.D."/>
            <person name="Simon A."/>
            <person name="Yun M.H."/>
        </authorList>
    </citation>
    <scope>NUCLEOTIDE SEQUENCE</scope>
    <source>
        <strain evidence="2">20211129_DDA</strain>
        <tissue evidence="2">Liver</tissue>
    </source>
</reference>
<feature type="compositionally biased region" description="Basic and acidic residues" evidence="1">
    <location>
        <begin position="1"/>
        <end position="10"/>
    </location>
</feature>
<feature type="compositionally biased region" description="Basic and acidic residues" evidence="1">
    <location>
        <begin position="27"/>
        <end position="48"/>
    </location>
</feature>
<comment type="caution">
    <text evidence="2">The sequence shown here is derived from an EMBL/GenBank/DDBJ whole genome shotgun (WGS) entry which is preliminary data.</text>
</comment>
<organism evidence="2 3">
    <name type="scientific">Pleurodeles waltl</name>
    <name type="common">Iberian ribbed newt</name>
    <dbReference type="NCBI Taxonomy" id="8319"/>
    <lineage>
        <taxon>Eukaryota</taxon>
        <taxon>Metazoa</taxon>
        <taxon>Chordata</taxon>
        <taxon>Craniata</taxon>
        <taxon>Vertebrata</taxon>
        <taxon>Euteleostomi</taxon>
        <taxon>Amphibia</taxon>
        <taxon>Batrachia</taxon>
        <taxon>Caudata</taxon>
        <taxon>Salamandroidea</taxon>
        <taxon>Salamandridae</taxon>
        <taxon>Pleurodelinae</taxon>
        <taxon>Pleurodeles</taxon>
    </lineage>
</organism>
<feature type="region of interest" description="Disordered" evidence="1">
    <location>
        <begin position="1"/>
        <end position="69"/>
    </location>
</feature>
<accession>A0AAV7KWA7</accession>
<protein>
    <submittedName>
        <fullName evidence="2">Uncharacterized protein</fullName>
    </submittedName>
</protein>
<evidence type="ECO:0000313" key="2">
    <source>
        <dbReference type="EMBL" id="KAJ1083766.1"/>
    </source>
</evidence>
<name>A0AAV7KWA7_PLEWA</name>